<sequence>MKGRRAAAMAEEDESCITNGYLDKPIEWIPGMKDIRLKDLPSFIRTTRLSDFMLNFEMEEASKAIRSHAIILNTWDDF</sequence>
<organism evidence="1 2">
    <name type="scientific">Persea americana</name>
    <name type="common">Avocado</name>
    <dbReference type="NCBI Taxonomy" id="3435"/>
    <lineage>
        <taxon>Eukaryota</taxon>
        <taxon>Viridiplantae</taxon>
        <taxon>Streptophyta</taxon>
        <taxon>Embryophyta</taxon>
        <taxon>Tracheophyta</taxon>
        <taxon>Spermatophyta</taxon>
        <taxon>Magnoliopsida</taxon>
        <taxon>Magnoliidae</taxon>
        <taxon>Laurales</taxon>
        <taxon>Lauraceae</taxon>
        <taxon>Persea</taxon>
    </lineage>
</organism>
<comment type="caution">
    <text evidence="1">The sequence shown here is derived from an EMBL/GenBank/DDBJ whole genome shotgun (WGS) entry which is preliminary data.</text>
</comment>
<evidence type="ECO:0000313" key="1">
    <source>
        <dbReference type="EMBL" id="KAJ8619123.1"/>
    </source>
</evidence>
<protein>
    <submittedName>
        <fullName evidence="1">Uncharacterized protein</fullName>
    </submittedName>
</protein>
<name>A0ACC2KDY0_PERAE</name>
<gene>
    <name evidence="1" type="ORF">MRB53_015309</name>
</gene>
<proteinExistence type="predicted"/>
<evidence type="ECO:0000313" key="2">
    <source>
        <dbReference type="Proteomes" id="UP001234297"/>
    </source>
</evidence>
<reference evidence="1 2" key="1">
    <citation type="journal article" date="2022" name="Hortic Res">
        <title>A haplotype resolved chromosomal level avocado genome allows analysis of novel avocado genes.</title>
        <authorList>
            <person name="Nath O."/>
            <person name="Fletcher S.J."/>
            <person name="Hayward A."/>
            <person name="Shaw L.M."/>
            <person name="Masouleh A.K."/>
            <person name="Furtado A."/>
            <person name="Henry R.J."/>
            <person name="Mitter N."/>
        </authorList>
    </citation>
    <scope>NUCLEOTIDE SEQUENCE [LARGE SCALE GENOMIC DNA]</scope>
    <source>
        <strain evidence="2">cv. Hass</strain>
    </source>
</reference>
<accession>A0ACC2KDY0</accession>
<dbReference type="EMBL" id="CM056812">
    <property type="protein sequence ID" value="KAJ8619123.1"/>
    <property type="molecule type" value="Genomic_DNA"/>
</dbReference>
<dbReference type="Proteomes" id="UP001234297">
    <property type="component" value="Chromosome 4"/>
</dbReference>
<keyword evidence="2" id="KW-1185">Reference proteome</keyword>